<comment type="caution">
    <text evidence="1">The sequence shown here is derived from an EMBL/GenBank/DDBJ whole genome shotgun (WGS) entry which is preliminary data.</text>
</comment>
<sequence>MYLAITNEYQCVVCYLNFLFIEVEYGGGEMSFTALEIKELVRKEGDEKGGEKEERSLIFKNDGFYAKICNSLHHWFLRSVRFKDLQELCDKI</sequence>
<keyword evidence="2" id="KW-1185">Reference proteome</keyword>
<organism evidence="1 2">
    <name type="scientific">Henosepilachna vigintioctopunctata</name>
    <dbReference type="NCBI Taxonomy" id="420089"/>
    <lineage>
        <taxon>Eukaryota</taxon>
        <taxon>Metazoa</taxon>
        <taxon>Ecdysozoa</taxon>
        <taxon>Arthropoda</taxon>
        <taxon>Hexapoda</taxon>
        <taxon>Insecta</taxon>
        <taxon>Pterygota</taxon>
        <taxon>Neoptera</taxon>
        <taxon>Endopterygota</taxon>
        <taxon>Coleoptera</taxon>
        <taxon>Polyphaga</taxon>
        <taxon>Cucujiformia</taxon>
        <taxon>Coccinelloidea</taxon>
        <taxon>Coccinellidae</taxon>
        <taxon>Epilachninae</taxon>
        <taxon>Epilachnini</taxon>
        <taxon>Henosepilachna</taxon>
    </lineage>
</organism>
<gene>
    <name evidence="1" type="ORF">WA026_007686</name>
</gene>
<dbReference type="Proteomes" id="UP001431783">
    <property type="component" value="Unassembled WGS sequence"/>
</dbReference>
<dbReference type="EMBL" id="JARQZJ010000033">
    <property type="protein sequence ID" value="KAK9875289.1"/>
    <property type="molecule type" value="Genomic_DNA"/>
</dbReference>
<reference evidence="1 2" key="1">
    <citation type="submission" date="2023-03" db="EMBL/GenBank/DDBJ databases">
        <title>Genome insight into feeding habits of ladybird beetles.</title>
        <authorList>
            <person name="Li H.-S."/>
            <person name="Huang Y.-H."/>
            <person name="Pang H."/>
        </authorList>
    </citation>
    <scope>NUCLEOTIDE SEQUENCE [LARGE SCALE GENOMIC DNA]</scope>
    <source>
        <strain evidence="1">SYSU_2023b</strain>
        <tissue evidence="1">Whole body</tissue>
    </source>
</reference>
<evidence type="ECO:0000313" key="2">
    <source>
        <dbReference type="Proteomes" id="UP001431783"/>
    </source>
</evidence>
<name>A0AAW1U3S4_9CUCU</name>
<evidence type="ECO:0000313" key="1">
    <source>
        <dbReference type="EMBL" id="KAK9875289.1"/>
    </source>
</evidence>
<dbReference type="AlphaFoldDB" id="A0AAW1U3S4"/>
<proteinExistence type="predicted"/>
<protein>
    <submittedName>
        <fullName evidence="1">Uncharacterized protein</fullName>
    </submittedName>
</protein>
<accession>A0AAW1U3S4</accession>